<evidence type="ECO:0000256" key="3">
    <source>
        <dbReference type="ARBA" id="ARBA00022692"/>
    </source>
</evidence>
<evidence type="ECO:0000313" key="13">
    <source>
        <dbReference type="EMBL" id="MFC4305535.1"/>
    </source>
</evidence>
<evidence type="ECO:0000259" key="12">
    <source>
        <dbReference type="Pfam" id="PF13567"/>
    </source>
</evidence>
<keyword evidence="3 9" id="KW-0812">Transmembrane</keyword>
<keyword evidence="14" id="KW-1185">Reference proteome</keyword>
<feature type="transmembrane region" description="Helical" evidence="9">
    <location>
        <begin position="358"/>
        <end position="376"/>
    </location>
</feature>
<evidence type="ECO:0000256" key="7">
    <source>
        <dbReference type="ARBA" id="ARBA00034301"/>
    </source>
</evidence>
<dbReference type="InterPro" id="IPR052159">
    <property type="entry name" value="Competence_DNA_uptake"/>
</dbReference>
<feature type="transmembrane region" description="Helical" evidence="9">
    <location>
        <begin position="483"/>
        <end position="501"/>
    </location>
</feature>
<feature type="domain" description="DUF4131" evidence="12">
    <location>
        <begin position="29"/>
        <end position="192"/>
    </location>
</feature>
<dbReference type="Pfam" id="PF00753">
    <property type="entry name" value="Lactamase_B"/>
    <property type="match status" value="1"/>
</dbReference>
<dbReference type="InterPro" id="IPR025405">
    <property type="entry name" value="DUF4131"/>
</dbReference>
<evidence type="ECO:0000256" key="5">
    <source>
        <dbReference type="ARBA" id="ARBA00023136"/>
    </source>
</evidence>
<dbReference type="InterPro" id="IPR001279">
    <property type="entry name" value="Metallo-B-lactamas"/>
</dbReference>
<reference evidence="14" key="1">
    <citation type="journal article" date="2019" name="Int. J. Syst. Evol. Microbiol.">
        <title>The Global Catalogue of Microorganisms (GCM) 10K type strain sequencing project: providing services to taxonomists for standard genome sequencing and annotation.</title>
        <authorList>
            <consortium name="The Broad Institute Genomics Platform"/>
            <consortium name="The Broad Institute Genome Sequencing Center for Infectious Disease"/>
            <person name="Wu L."/>
            <person name="Ma J."/>
        </authorList>
    </citation>
    <scope>NUCLEOTIDE SEQUENCE [LARGE SCALE GENOMIC DNA]</scope>
    <source>
        <strain evidence="14">CGMCC 4.1641</strain>
    </source>
</reference>
<comment type="catalytic activity">
    <reaction evidence="8">
        <text>3',5'-cyclic UMP + H2O = UMP + H(+)</text>
        <dbReference type="Rhea" id="RHEA:70575"/>
        <dbReference type="ChEBI" id="CHEBI:15377"/>
        <dbReference type="ChEBI" id="CHEBI:15378"/>
        <dbReference type="ChEBI" id="CHEBI:57865"/>
        <dbReference type="ChEBI" id="CHEBI:184387"/>
    </reaction>
    <physiologicalReaction direction="left-to-right" evidence="8">
        <dbReference type="Rhea" id="RHEA:70576"/>
    </physiologicalReaction>
</comment>
<proteinExistence type="predicted"/>
<dbReference type="EMBL" id="JBHSED010000040">
    <property type="protein sequence ID" value="MFC4305535.1"/>
    <property type="molecule type" value="Genomic_DNA"/>
</dbReference>
<evidence type="ECO:0000256" key="6">
    <source>
        <dbReference type="ARBA" id="ARBA00034221"/>
    </source>
</evidence>
<evidence type="ECO:0000256" key="4">
    <source>
        <dbReference type="ARBA" id="ARBA00022989"/>
    </source>
</evidence>
<dbReference type="Pfam" id="PF13567">
    <property type="entry name" value="DUF4131"/>
    <property type="match status" value="1"/>
</dbReference>
<feature type="transmembrane region" description="Helical" evidence="9">
    <location>
        <begin position="420"/>
        <end position="445"/>
    </location>
</feature>
<feature type="domain" description="Metallo-beta-lactamase" evidence="10">
    <location>
        <begin position="583"/>
        <end position="809"/>
    </location>
</feature>
<dbReference type="InterPro" id="IPR036866">
    <property type="entry name" value="RibonucZ/Hydroxyglut_hydro"/>
</dbReference>
<feature type="transmembrane region" description="Helical" evidence="9">
    <location>
        <begin position="550"/>
        <end position="568"/>
    </location>
</feature>
<dbReference type="PANTHER" id="PTHR30619">
    <property type="entry name" value="DNA INTERNALIZATION/COMPETENCE PROTEIN COMEC/REC2"/>
    <property type="match status" value="1"/>
</dbReference>
<protein>
    <submittedName>
        <fullName evidence="13">DNA internalization-related competence protein ComEC/Rec2</fullName>
    </submittedName>
</protein>
<dbReference type="InterPro" id="IPR035681">
    <property type="entry name" value="ComA-like_MBL"/>
</dbReference>
<evidence type="ECO:0000256" key="9">
    <source>
        <dbReference type="SAM" id="Phobius"/>
    </source>
</evidence>
<keyword evidence="5 9" id="KW-0472">Membrane</keyword>
<comment type="catalytic activity">
    <reaction evidence="6">
        <text>3',5'-cyclic CMP + H2O = CMP + H(+)</text>
        <dbReference type="Rhea" id="RHEA:72675"/>
        <dbReference type="ChEBI" id="CHEBI:15377"/>
        <dbReference type="ChEBI" id="CHEBI:15378"/>
        <dbReference type="ChEBI" id="CHEBI:58003"/>
        <dbReference type="ChEBI" id="CHEBI:60377"/>
    </reaction>
    <physiologicalReaction direction="left-to-right" evidence="6">
        <dbReference type="Rhea" id="RHEA:72676"/>
    </physiologicalReaction>
</comment>
<comment type="caution">
    <text evidence="13">The sequence shown here is derived from an EMBL/GenBank/DDBJ whole genome shotgun (WGS) entry which is preliminary data.</text>
</comment>
<dbReference type="Pfam" id="PF03772">
    <property type="entry name" value="Competence"/>
    <property type="match status" value="1"/>
</dbReference>
<dbReference type="InterPro" id="IPR004797">
    <property type="entry name" value="Competence_ComEC/Rec2"/>
</dbReference>
<dbReference type="SUPFAM" id="SSF56281">
    <property type="entry name" value="Metallo-hydrolase/oxidoreductase"/>
    <property type="match status" value="1"/>
</dbReference>
<dbReference type="InterPro" id="IPR004477">
    <property type="entry name" value="ComEC_N"/>
</dbReference>
<comment type="function">
    <text evidence="7">Counteracts the endogenous Pycsar antiviral defense system. Phosphodiesterase that enables metal-dependent hydrolysis of host cyclic nucleotide Pycsar defense signals such as cCMP and cUMP.</text>
</comment>
<evidence type="ECO:0000259" key="11">
    <source>
        <dbReference type="Pfam" id="PF03772"/>
    </source>
</evidence>
<feature type="transmembrane region" description="Helical" evidence="9">
    <location>
        <begin position="335"/>
        <end position="352"/>
    </location>
</feature>
<accession>A0ABV8SEU0</accession>
<dbReference type="NCBIfam" id="TIGR00361">
    <property type="entry name" value="ComEC_Rec2"/>
    <property type="match status" value="1"/>
</dbReference>
<gene>
    <name evidence="13" type="ORF">ACFO1S_19060</name>
</gene>
<evidence type="ECO:0000256" key="1">
    <source>
        <dbReference type="ARBA" id="ARBA00004651"/>
    </source>
</evidence>
<feature type="transmembrane region" description="Helical" evidence="9">
    <location>
        <begin position="301"/>
        <end position="323"/>
    </location>
</feature>
<evidence type="ECO:0000256" key="2">
    <source>
        <dbReference type="ARBA" id="ARBA00022475"/>
    </source>
</evidence>
<dbReference type="PANTHER" id="PTHR30619:SF1">
    <property type="entry name" value="RECOMBINATION PROTEIN 2"/>
    <property type="match status" value="1"/>
</dbReference>
<evidence type="ECO:0000259" key="10">
    <source>
        <dbReference type="Pfam" id="PF00753"/>
    </source>
</evidence>
<feature type="domain" description="ComEC/Rec2-related protein" evidence="11">
    <location>
        <begin position="238"/>
        <end position="502"/>
    </location>
</feature>
<dbReference type="CDD" id="cd07731">
    <property type="entry name" value="ComA-like_MBL-fold"/>
    <property type="match status" value="1"/>
</dbReference>
<organism evidence="13 14">
    <name type="scientific">Cohnella boryungensis</name>
    <dbReference type="NCBI Taxonomy" id="768479"/>
    <lineage>
        <taxon>Bacteria</taxon>
        <taxon>Bacillati</taxon>
        <taxon>Bacillota</taxon>
        <taxon>Bacilli</taxon>
        <taxon>Bacillales</taxon>
        <taxon>Paenibacillaceae</taxon>
        <taxon>Cohnella</taxon>
    </lineage>
</organism>
<dbReference type="RefSeq" id="WP_204601139.1">
    <property type="nucleotide sequence ID" value="NZ_JBHSED010000040.1"/>
</dbReference>
<comment type="subcellular location">
    <subcellularLocation>
        <location evidence="1">Cell membrane</location>
        <topology evidence="1">Multi-pass membrane protein</topology>
    </subcellularLocation>
</comment>
<dbReference type="Gene3D" id="3.60.15.10">
    <property type="entry name" value="Ribonuclease Z/Hydroxyacylglutathione hydrolase-like"/>
    <property type="match status" value="1"/>
</dbReference>
<keyword evidence="4 9" id="KW-1133">Transmembrane helix</keyword>
<feature type="transmembrane region" description="Helical" evidence="9">
    <location>
        <begin position="388"/>
        <end position="408"/>
    </location>
</feature>
<feature type="transmembrane region" description="Helical" evidence="9">
    <location>
        <begin position="262"/>
        <end position="281"/>
    </location>
</feature>
<name>A0ABV8SEU0_9BACL</name>
<keyword evidence="2" id="KW-1003">Cell membrane</keyword>
<dbReference type="Proteomes" id="UP001595755">
    <property type="component" value="Unassembled WGS sequence"/>
</dbReference>
<evidence type="ECO:0000256" key="8">
    <source>
        <dbReference type="ARBA" id="ARBA00048505"/>
    </source>
</evidence>
<evidence type="ECO:0000313" key="14">
    <source>
        <dbReference type="Proteomes" id="UP001595755"/>
    </source>
</evidence>
<dbReference type="NCBIfam" id="TIGR00360">
    <property type="entry name" value="ComEC_N-term"/>
    <property type="match status" value="1"/>
</dbReference>
<sequence>MNTRPLVTLSCCWIFGTSILSLCQGRTAILALAGAMLLLLGFARMCKVPLGLTLACVAALTAAFGLRLGAEQEQTTDLAAIVEKEGNRGELRGRIASAVEVDGDLASFRLQGSSFRPSGVEESVATRDSFIVRIKLGERQDQNSAASWKRGALVRLVGTLELPGEAGNFGAFDYRDYLRKQGVFWQFAAKGMESVHYEEKPAPLWMKPLRMLDDLRNSIGRLADRLYPRGDSGYMKGLVVGIRSDLDPVQFDNFARLGLTHVLAISGLHVGVVVYMLLQLAGWLRMTRERSLELTIAMMPVYMMVTGASPSAVRACLMAMIALWLARRHALKDGLHLLCAAAVAMLVWNPLLIEDVSFQLSFLVTAGLILLVPTFTELIPLRSNGLKGAIAVTLTAQLASFPVSVYYFHSMHLLSLPANFVLVPFISFVVMPLGMASLLLGALWNPLGVIPAKLASWGNDLTFGAVDWLNGFIGLRTIWPQPVLAWTASAYILLAFAVIGIKRSLSRRREREWWSRQAEAYAANFPDEPVTEPLAAMERERVGPARLPSLLRRGLFGLACTAWLVWGYQPAWLDRSASVSFLNVGQGDSILIRTGQGRHILIDAGGTIGFRKPGEEWKERGDPYEVGRKLLVPLLLQRGVRELDALVLTHMDADHIGGAKAVMDNVPVRAVLFNGTTKKSSQVLALLSEVLQRQIPAYAVQESMVWRPDRSTVLSVLHPAQPFEGGLSIPNREDQNDRSVVLLLSVYGRNFLLPGDLEEEGEREIVELEHEKGDANRGSIDVLKAGHHGSKTSTSGLWVGYWRPRETVISVGANNFYGHPNAGVIERLQEADSQVWRTDIHGEVQFRIRPDGALERRSLRTE</sequence>